<organism evidence="1 2">
    <name type="scientific">Adineta steineri</name>
    <dbReference type="NCBI Taxonomy" id="433720"/>
    <lineage>
        <taxon>Eukaryota</taxon>
        <taxon>Metazoa</taxon>
        <taxon>Spiralia</taxon>
        <taxon>Gnathifera</taxon>
        <taxon>Rotifera</taxon>
        <taxon>Eurotatoria</taxon>
        <taxon>Bdelloidea</taxon>
        <taxon>Adinetida</taxon>
        <taxon>Adinetidae</taxon>
        <taxon>Adineta</taxon>
    </lineage>
</organism>
<evidence type="ECO:0000313" key="2">
    <source>
        <dbReference type="Proteomes" id="UP000663891"/>
    </source>
</evidence>
<sequence length="31" mass="3658">IAQLKQELEKERVTVGRLQSTDLSLERFEKI</sequence>
<dbReference type="AlphaFoldDB" id="A0A815W0R1"/>
<name>A0A815W0R1_9BILA</name>
<dbReference type="EMBL" id="CAJNON010005789">
    <property type="protein sequence ID" value="CAF1537122.1"/>
    <property type="molecule type" value="Genomic_DNA"/>
</dbReference>
<reference evidence="1" key="1">
    <citation type="submission" date="2021-02" db="EMBL/GenBank/DDBJ databases">
        <authorList>
            <person name="Nowell W R."/>
        </authorList>
    </citation>
    <scope>NUCLEOTIDE SEQUENCE</scope>
</reference>
<protein>
    <submittedName>
        <fullName evidence="1">Uncharacterized protein</fullName>
    </submittedName>
</protein>
<proteinExistence type="predicted"/>
<feature type="non-terminal residue" evidence="1">
    <location>
        <position position="1"/>
    </location>
</feature>
<comment type="caution">
    <text evidence="1">The sequence shown here is derived from an EMBL/GenBank/DDBJ whole genome shotgun (WGS) entry which is preliminary data.</text>
</comment>
<accession>A0A815W0R1</accession>
<evidence type="ECO:0000313" key="1">
    <source>
        <dbReference type="EMBL" id="CAF1537122.1"/>
    </source>
</evidence>
<gene>
    <name evidence="1" type="ORF">VCS650_LOCUS43902</name>
</gene>
<dbReference type="Proteomes" id="UP000663891">
    <property type="component" value="Unassembled WGS sequence"/>
</dbReference>